<sequence>MQSLWLSCYRNRRLFYLEFFFNIMKKYTILLISFFLVICSCSISSAFRTYTSDEITDSTYTQGWMSEDSFWDIPLYFKIITIGTIVFGLGWKLVAILTAWAKKDPNNENRQKILDFIEQNPGSTVNAIETDLGIKRGTVRYHVTNLKDAGKILMFRIGNHLSLFKNESALWNKNHKGIEVHLPGATCKKVCRTIYDNPGITNMELCKELGLSKGSVSFHIKTLENIDCLEVETNGRFKNYFLREGYHPDEVPLFEMIR</sequence>
<dbReference type="AlphaFoldDB" id="A0A7Z8KPZ4"/>
<dbReference type="Proteomes" id="UP000319335">
    <property type="component" value="Unassembled WGS sequence"/>
</dbReference>
<gene>
    <name evidence="2" type="ORF">FKV42_03435</name>
</gene>
<dbReference type="InterPro" id="IPR011991">
    <property type="entry name" value="ArsR-like_HTH"/>
</dbReference>
<dbReference type="Pfam" id="PF13412">
    <property type="entry name" value="HTH_24"/>
    <property type="match status" value="2"/>
</dbReference>
<keyword evidence="1" id="KW-0472">Membrane</keyword>
<keyword evidence="1" id="KW-1133">Transmembrane helix</keyword>
<evidence type="ECO:0000256" key="1">
    <source>
        <dbReference type="SAM" id="Phobius"/>
    </source>
</evidence>
<name>A0A7Z8KPZ4_9EURY</name>
<accession>A0A7Z8KPZ4</accession>
<dbReference type="EMBL" id="VIAQ01000009">
    <property type="protein sequence ID" value="TQD27289.1"/>
    <property type="molecule type" value="Genomic_DNA"/>
</dbReference>
<organism evidence="2 3">
    <name type="scientific">Methanolobus vulcani</name>
    <dbReference type="NCBI Taxonomy" id="38026"/>
    <lineage>
        <taxon>Archaea</taxon>
        <taxon>Methanobacteriati</taxon>
        <taxon>Methanobacteriota</taxon>
        <taxon>Stenosarchaea group</taxon>
        <taxon>Methanomicrobia</taxon>
        <taxon>Methanosarcinales</taxon>
        <taxon>Methanosarcinaceae</taxon>
        <taxon>Methanolobus</taxon>
    </lineage>
</organism>
<keyword evidence="1" id="KW-0812">Transmembrane</keyword>
<keyword evidence="3" id="KW-1185">Reference proteome</keyword>
<evidence type="ECO:0000313" key="2">
    <source>
        <dbReference type="EMBL" id="TQD27289.1"/>
    </source>
</evidence>
<dbReference type="InterPro" id="IPR036388">
    <property type="entry name" value="WH-like_DNA-bd_sf"/>
</dbReference>
<protein>
    <submittedName>
        <fullName evidence="2">Winged helix-turn-helix transcriptional regulator</fullName>
    </submittedName>
</protein>
<dbReference type="Gene3D" id="1.10.10.10">
    <property type="entry name" value="Winged helix-like DNA-binding domain superfamily/Winged helix DNA-binding domain"/>
    <property type="match status" value="2"/>
</dbReference>
<dbReference type="PANTHER" id="PTHR36216:SF1">
    <property type="entry name" value="HTH ARSR-TYPE DOMAIN-CONTAINING PROTEIN"/>
    <property type="match status" value="1"/>
</dbReference>
<comment type="caution">
    <text evidence="2">The sequence shown here is derived from an EMBL/GenBank/DDBJ whole genome shotgun (WGS) entry which is preliminary data.</text>
</comment>
<dbReference type="InterPro" id="IPR036390">
    <property type="entry name" value="WH_DNA-bd_sf"/>
</dbReference>
<reference evidence="2 3" key="1">
    <citation type="submission" date="2019-06" db="EMBL/GenBank/DDBJ databases">
        <title>Draft genome sequence of Methanolobus vulcani B1d.</title>
        <authorList>
            <person name="Creighbaum A.J."/>
            <person name="Ticak T."/>
            <person name="Hariraju D."/>
            <person name="Arivett B.A."/>
            <person name="Ferguson D.J.Jr."/>
        </authorList>
    </citation>
    <scope>NUCLEOTIDE SEQUENCE [LARGE SCALE GENOMIC DNA]</scope>
    <source>
        <strain evidence="2 3">B1d</strain>
    </source>
</reference>
<proteinExistence type="predicted"/>
<dbReference type="CDD" id="cd00090">
    <property type="entry name" value="HTH_ARSR"/>
    <property type="match status" value="2"/>
</dbReference>
<dbReference type="PANTHER" id="PTHR36216">
    <property type="entry name" value="TRANSCRIPTIONAL REGULATOR, TRMB"/>
    <property type="match status" value="1"/>
</dbReference>
<dbReference type="SUPFAM" id="SSF46785">
    <property type="entry name" value="Winged helix' DNA-binding domain"/>
    <property type="match status" value="2"/>
</dbReference>
<evidence type="ECO:0000313" key="3">
    <source>
        <dbReference type="Proteomes" id="UP000319335"/>
    </source>
</evidence>
<feature type="transmembrane region" description="Helical" evidence="1">
    <location>
        <begin position="75"/>
        <end position="101"/>
    </location>
</feature>